<dbReference type="CTD" id="90580"/>
<dbReference type="InterPro" id="IPR019322">
    <property type="entry name" value="TIMM29"/>
</dbReference>
<dbReference type="Proteomes" id="UP000472267">
    <property type="component" value="Chromosome 4"/>
</dbReference>
<evidence type="ECO:0000313" key="2">
    <source>
        <dbReference type="Ensembl" id="ENSSFAP00005005513.1"/>
    </source>
</evidence>
<proteinExistence type="predicted"/>
<protein>
    <recommendedName>
        <fullName evidence="4">Translocase of inner mitochondrial membrane 29</fullName>
    </recommendedName>
</protein>
<dbReference type="RefSeq" id="XP_029945630.1">
    <property type="nucleotide sequence ID" value="XM_030089770.1"/>
</dbReference>
<accession>A0A672FGF2</accession>
<keyword evidence="3" id="KW-1185">Reference proteome</keyword>
<dbReference type="GO" id="GO:0045039">
    <property type="term" value="P:protein insertion into mitochondrial inner membrane"/>
    <property type="evidence" value="ECO:0007669"/>
    <property type="project" value="TreeGrafter"/>
</dbReference>
<sequence length="243" mass="27429">MASARFPRRTLCSAAERAAAPGWRSRWDRLKNTKAGVWCRSLLSDYRDACRDVVQDAWARPLRASLMASLVGGGWLCVQLKPDYPSFEARLLEHSTRLGLLSPWTRSAASDGHVQSVAKLRNEGRLRYAGLGLLSVVYRADYDGAAALYEARCSSLAAPWRELPARLLDVGFAGRWWVLDSKMKDYDVNEDEFTHLPPHMRLTAVPGVQQVDENERLHRESWTPPSVDTTDSDSEEGQREDRQ</sequence>
<gene>
    <name evidence="2" type="primary">timm29</name>
</gene>
<evidence type="ECO:0000313" key="3">
    <source>
        <dbReference type="Proteomes" id="UP000472267"/>
    </source>
</evidence>
<name>A0A672FGF2_SALFA</name>
<dbReference type="Pfam" id="PF10171">
    <property type="entry name" value="Tim29"/>
    <property type="match status" value="1"/>
</dbReference>
<evidence type="ECO:0000256" key="1">
    <source>
        <dbReference type="SAM" id="MobiDB-lite"/>
    </source>
</evidence>
<reference evidence="2" key="3">
    <citation type="submission" date="2025-09" db="UniProtKB">
        <authorList>
            <consortium name="Ensembl"/>
        </authorList>
    </citation>
    <scope>IDENTIFICATION</scope>
</reference>
<organism evidence="2 3">
    <name type="scientific">Salarias fasciatus</name>
    <name type="common">Jewelled blenny</name>
    <name type="synonym">Blennius fasciatus</name>
    <dbReference type="NCBI Taxonomy" id="181472"/>
    <lineage>
        <taxon>Eukaryota</taxon>
        <taxon>Metazoa</taxon>
        <taxon>Chordata</taxon>
        <taxon>Craniata</taxon>
        <taxon>Vertebrata</taxon>
        <taxon>Euteleostomi</taxon>
        <taxon>Actinopterygii</taxon>
        <taxon>Neopterygii</taxon>
        <taxon>Teleostei</taxon>
        <taxon>Neoteleostei</taxon>
        <taxon>Acanthomorphata</taxon>
        <taxon>Ovalentaria</taxon>
        <taxon>Blenniimorphae</taxon>
        <taxon>Blenniiformes</taxon>
        <taxon>Blennioidei</taxon>
        <taxon>Blenniidae</taxon>
        <taxon>Salariinae</taxon>
        <taxon>Salarias</taxon>
    </lineage>
</organism>
<dbReference type="AlphaFoldDB" id="A0A672FGF2"/>
<reference evidence="2" key="1">
    <citation type="submission" date="2019-06" db="EMBL/GenBank/DDBJ databases">
        <authorList>
            <consortium name="Wellcome Sanger Institute Data Sharing"/>
        </authorList>
    </citation>
    <scope>NUCLEOTIDE SEQUENCE [LARGE SCALE GENOMIC DNA]</scope>
</reference>
<evidence type="ECO:0008006" key="4">
    <source>
        <dbReference type="Google" id="ProtNLM"/>
    </source>
</evidence>
<feature type="region of interest" description="Disordered" evidence="1">
    <location>
        <begin position="213"/>
        <end position="243"/>
    </location>
</feature>
<dbReference type="PANTHER" id="PTHR21435">
    <property type="entry name" value="MITOCHONDRIAL IMPORT INNER MEMBRANE TRANSLOCASE SUBUNIT TIM29"/>
    <property type="match status" value="1"/>
</dbReference>
<dbReference type="InParanoid" id="A0A672FGF2"/>
<dbReference type="OrthoDB" id="5970620at2759"/>
<dbReference type="GeneID" id="115387165"/>
<dbReference type="PANTHER" id="PTHR21435:SF1">
    <property type="entry name" value="MITOCHONDRIAL IMPORT INNER MEMBRANE TRANSLOCASE SUBUNIT TIM29"/>
    <property type="match status" value="1"/>
</dbReference>
<dbReference type="FunCoup" id="A0A672FGF2">
    <property type="interactions" value="1448"/>
</dbReference>
<reference evidence="2" key="2">
    <citation type="submission" date="2025-08" db="UniProtKB">
        <authorList>
            <consortium name="Ensembl"/>
        </authorList>
    </citation>
    <scope>IDENTIFICATION</scope>
</reference>
<dbReference type="GO" id="GO:0042721">
    <property type="term" value="C:TIM22 mitochondrial import inner membrane insertion complex"/>
    <property type="evidence" value="ECO:0007669"/>
    <property type="project" value="InterPro"/>
</dbReference>
<dbReference type="OMA" id="WRLKWKM"/>
<dbReference type="Ensembl" id="ENSSFAT00005005822.1">
    <property type="protein sequence ID" value="ENSSFAP00005005513.1"/>
    <property type="gene ID" value="ENSSFAG00005003442.1"/>
</dbReference>